<feature type="transmembrane region" description="Helical" evidence="1">
    <location>
        <begin position="205"/>
        <end position="230"/>
    </location>
</feature>
<feature type="transmembrane region" description="Helical" evidence="1">
    <location>
        <begin position="129"/>
        <end position="151"/>
    </location>
</feature>
<protein>
    <submittedName>
        <fullName evidence="2">Uncharacterized protein</fullName>
    </submittedName>
</protein>
<organism evidence="2 3">
    <name type="scientific">Tumebacillus flagellatus</name>
    <dbReference type="NCBI Taxonomy" id="1157490"/>
    <lineage>
        <taxon>Bacteria</taxon>
        <taxon>Bacillati</taxon>
        <taxon>Bacillota</taxon>
        <taxon>Bacilli</taxon>
        <taxon>Bacillales</taxon>
        <taxon>Alicyclobacillaceae</taxon>
        <taxon>Tumebacillus</taxon>
    </lineage>
</organism>
<keyword evidence="1" id="KW-1133">Transmembrane helix</keyword>
<dbReference type="Pfam" id="PF03845">
    <property type="entry name" value="Spore_permease"/>
    <property type="match status" value="1"/>
</dbReference>
<keyword evidence="3" id="KW-1185">Reference proteome</keyword>
<accession>A0A074LLR8</accession>
<evidence type="ECO:0000313" key="3">
    <source>
        <dbReference type="Proteomes" id="UP000027931"/>
    </source>
</evidence>
<feature type="transmembrane region" description="Helical" evidence="1">
    <location>
        <begin position="23"/>
        <end position="45"/>
    </location>
</feature>
<keyword evidence="1" id="KW-0472">Membrane</keyword>
<keyword evidence="1" id="KW-0812">Transmembrane</keyword>
<dbReference type="eggNOG" id="ENOG502ZAEY">
    <property type="taxonomic scope" value="Bacteria"/>
</dbReference>
<feature type="transmembrane region" description="Helical" evidence="1">
    <location>
        <begin position="175"/>
        <end position="193"/>
    </location>
</feature>
<dbReference type="GO" id="GO:0016020">
    <property type="term" value="C:membrane"/>
    <property type="evidence" value="ECO:0007669"/>
    <property type="project" value="InterPro"/>
</dbReference>
<evidence type="ECO:0000313" key="2">
    <source>
        <dbReference type="EMBL" id="KEO82029.1"/>
    </source>
</evidence>
<dbReference type="Proteomes" id="UP000027931">
    <property type="component" value="Unassembled WGS sequence"/>
</dbReference>
<feature type="transmembrane region" description="Helical" evidence="1">
    <location>
        <begin position="296"/>
        <end position="314"/>
    </location>
</feature>
<feature type="transmembrane region" description="Helical" evidence="1">
    <location>
        <begin position="66"/>
        <end position="91"/>
    </location>
</feature>
<proteinExistence type="predicted"/>
<comment type="caution">
    <text evidence="2">The sequence shown here is derived from an EMBL/GenBank/DDBJ whole genome shotgun (WGS) entry which is preliminary data.</text>
</comment>
<evidence type="ECO:0000256" key="1">
    <source>
        <dbReference type="SAM" id="Phobius"/>
    </source>
</evidence>
<dbReference type="InterPro" id="IPR004761">
    <property type="entry name" value="Spore_GerAB"/>
</dbReference>
<sequence length="352" mass="39840">MVILNMLTNVVMFVPHVLLENRFGSGMMSAVVAVPVSMALLIVFTKQIQKVEGFTLSKMLQATFPTWIRVPFLVLLSAVWMTAGAMSVVVYTEMTRRFLSPETSSLMILTILLLLVIGVSYLESDLVMYGVEVLFIFVVPVIVFLLGKALFSKSMNWLEVSDIATHLWSLPDLKSVGAATFLFSGFVNMAIFGRHFPSRLKPLHYWMLGVMGLSVILTSFLIPIGFLGSFSVERYAFPWMSTADSMRMEFFFIERVVGPFLLLYLILSTLCTIVTWHVGCQLIDSLFSTPRKMRRVIILAVFSLSAVGMQKFLLNEHLMYRFTSNWLVIRLAAEFLLIASVVYGVRRWKKSS</sequence>
<feature type="transmembrane region" description="Helical" evidence="1">
    <location>
        <begin position="103"/>
        <end position="122"/>
    </location>
</feature>
<dbReference type="EMBL" id="JMIR01000029">
    <property type="protein sequence ID" value="KEO82029.1"/>
    <property type="molecule type" value="Genomic_DNA"/>
</dbReference>
<reference evidence="2 3" key="1">
    <citation type="journal article" date="2013" name="Int. J. Syst. Evol. Microbiol.">
        <title>Tumebacillus flagellatus sp. nov., an alpha-amylase/pullulanase-producing bacterium isolated from cassava wastewater.</title>
        <authorList>
            <person name="Wang Q."/>
            <person name="Xie N."/>
            <person name="Qin Y."/>
            <person name="Shen N."/>
            <person name="Zhu J."/>
            <person name="Mi H."/>
            <person name="Huang R."/>
        </authorList>
    </citation>
    <scope>NUCLEOTIDE SEQUENCE [LARGE SCALE GENOMIC DNA]</scope>
    <source>
        <strain evidence="2 3">GST4</strain>
    </source>
</reference>
<feature type="transmembrane region" description="Helical" evidence="1">
    <location>
        <begin position="250"/>
        <end position="276"/>
    </location>
</feature>
<gene>
    <name evidence="2" type="ORF">EL26_17835</name>
</gene>
<dbReference type="GO" id="GO:0009847">
    <property type="term" value="P:spore germination"/>
    <property type="evidence" value="ECO:0007669"/>
    <property type="project" value="InterPro"/>
</dbReference>
<name>A0A074LLR8_9BACL</name>
<feature type="transmembrane region" description="Helical" evidence="1">
    <location>
        <begin position="326"/>
        <end position="345"/>
    </location>
</feature>
<dbReference type="AlphaFoldDB" id="A0A074LLR8"/>